<organism evidence="1 2">
    <name type="scientific">Candidatus Cryptobacteroides faecavium</name>
    <dbReference type="NCBI Taxonomy" id="2840762"/>
    <lineage>
        <taxon>Bacteria</taxon>
        <taxon>Pseudomonadati</taxon>
        <taxon>Bacteroidota</taxon>
        <taxon>Bacteroidia</taxon>
        <taxon>Bacteroidales</taxon>
        <taxon>Candidatus Cryptobacteroides</taxon>
    </lineage>
</organism>
<dbReference type="AlphaFoldDB" id="A0A9D9IDK7"/>
<evidence type="ECO:0000313" key="1">
    <source>
        <dbReference type="EMBL" id="MBO8470260.1"/>
    </source>
</evidence>
<dbReference type="Gene3D" id="3.30.530.20">
    <property type="match status" value="1"/>
</dbReference>
<proteinExistence type="predicted"/>
<reference evidence="1" key="2">
    <citation type="journal article" date="2021" name="PeerJ">
        <title>Extensive microbial diversity within the chicken gut microbiome revealed by metagenomics and culture.</title>
        <authorList>
            <person name="Gilroy R."/>
            <person name="Ravi A."/>
            <person name="Getino M."/>
            <person name="Pursley I."/>
            <person name="Horton D.L."/>
            <person name="Alikhan N.F."/>
            <person name="Baker D."/>
            <person name="Gharbi K."/>
            <person name="Hall N."/>
            <person name="Watson M."/>
            <person name="Adriaenssens E.M."/>
            <person name="Foster-Nyarko E."/>
            <person name="Jarju S."/>
            <person name="Secka A."/>
            <person name="Antonio M."/>
            <person name="Oren A."/>
            <person name="Chaudhuri R.R."/>
            <person name="La Ragione R."/>
            <person name="Hildebrand F."/>
            <person name="Pallen M.J."/>
        </authorList>
    </citation>
    <scope>NUCLEOTIDE SEQUENCE</scope>
    <source>
        <strain evidence="1">B2-22910</strain>
    </source>
</reference>
<dbReference type="InterPro" id="IPR023393">
    <property type="entry name" value="START-like_dom_sf"/>
</dbReference>
<accession>A0A9D9IDK7</accession>
<sequence>MMATEIKSKHATVSRPPYQLYMAFVDMRNFVQFLPEDKKKDVTADYDSIKATVQGFPVGVRVSERVPYSRIEFSDDGAPFKFTVVMNFDPAGGDPYKTDFHIEVSADLNFMMKMMLGSRLKDALDKMVDALAAMSEGKMPEGMDPSMFPEGFDPSKFNGFQS</sequence>
<dbReference type="SUPFAM" id="SSF55961">
    <property type="entry name" value="Bet v1-like"/>
    <property type="match status" value="1"/>
</dbReference>
<name>A0A9D9IDK7_9BACT</name>
<reference evidence="1" key="1">
    <citation type="submission" date="2020-10" db="EMBL/GenBank/DDBJ databases">
        <authorList>
            <person name="Gilroy R."/>
        </authorList>
    </citation>
    <scope>NUCLEOTIDE SEQUENCE</scope>
    <source>
        <strain evidence="1">B2-22910</strain>
    </source>
</reference>
<gene>
    <name evidence="1" type="ORF">IAB82_00500</name>
</gene>
<dbReference type="Proteomes" id="UP000823603">
    <property type="component" value="Unassembled WGS sequence"/>
</dbReference>
<comment type="caution">
    <text evidence="1">The sequence shown here is derived from an EMBL/GenBank/DDBJ whole genome shotgun (WGS) entry which is preliminary data.</text>
</comment>
<evidence type="ECO:0000313" key="2">
    <source>
        <dbReference type="Proteomes" id="UP000823603"/>
    </source>
</evidence>
<dbReference type="EMBL" id="JADIMB010000003">
    <property type="protein sequence ID" value="MBO8470260.1"/>
    <property type="molecule type" value="Genomic_DNA"/>
</dbReference>
<protein>
    <submittedName>
        <fullName evidence="1">SRPBCC family protein</fullName>
    </submittedName>
</protein>